<reference evidence="1" key="1">
    <citation type="submission" date="2022-06" db="EMBL/GenBank/DDBJ databases">
        <title>Fusarium solani species complex genomes reveal bases of compartmentalisation and animal pathogenesis.</title>
        <authorList>
            <person name="Tsai I.J."/>
        </authorList>
    </citation>
    <scope>NUCLEOTIDE SEQUENCE</scope>
    <source>
        <strain evidence="1">Fu6.1</strain>
    </source>
</reference>
<keyword evidence="2" id="KW-1185">Reference proteome</keyword>
<protein>
    <submittedName>
        <fullName evidence="1">Uncharacterized protein</fullName>
    </submittedName>
</protein>
<evidence type="ECO:0000313" key="1">
    <source>
        <dbReference type="EMBL" id="KAI8663479.1"/>
    </source>
</evidence>
<dbReference type="EMBL" id="CM046509">
    <property type="protein sequence ID" value="KAI8663479.1"/>
    <property type="molecule type" value="Genomic_DNA"/>
</dbReference>
<proteinExistence type="predicted"/>
<comment type="caution">
    <text evidence="1">The sequence shown here is derived from an EMBL/GenBank/DDBJ whole genome shotgun (WGS) entry which is preliminary data.</text>
</comment>
<sequence length="223" mass="24734">MASIPFSLDTAKKALRDEGFVDLRDLKVGQHIWEFEQKGFPFFTKDGLDFLQQRVLGNPDIRSIVEWFFEDKRCILAHCLRWGALPGHIECFLAGGRDAGRRVLMVQLLAKGSRVDYYASSHLKSLPTENGPRSTHELSPAALQQEGCKVHDGNFSAGGLVILDARLGRETRAGYAITVTFMIEDLVTGLPKMVLPNLPGLKEKVAEMESEKIGVNFAFGNVS</sequence>
<gene>
    <name evidence="1" type="ORF">NCS57_00949000</name>
</gene>
<name>A0ACC0QS99_9HYPO</name>
<evidence type="ECO:0000313" key="2">
    <source>
        <dbReference type="Proteomes" id="UP001065298"/>
    </source>
</evidence>
<accession>A0ACC0QS99</accession>
<dbReference type="Proteomes" id="UP001065298">
    <property type="component" value="Chromosome 7"/>
</dbReference>
<organism evidence="1 2">
    <name type="scientific">Fusarium keratoplasticum</name>
    <dbReference type="NCBI Taxonomy" id="1328300"/>
    <lineage>
        <taxon>Eukaryota</taxon>
        <taxon>Fungi</taxon>
        <taxon>Dikarya</taxon>
        <taxon>Ascomycota</taxon>
        <taxon>Pezizomycotina</taxon>
        <taxon>Sordariomycetes</taxon>
        <taxon>Hypocreomycetidae</taxon>
        <taxon>Hypocreales</taxon>
        <taxon>Nectriaceae</taxon>
        <taxon>Fusarium</taxon>
        <taxon>Fusarium solani species complex</taxon>
    </lineage>
</organism>